<evidence type="ECO:0000256" key="1">
    <source>
        <dbReference type="SAM" id="MobiDB-lite"/>
    </source>
</evidence>
<proteinExistence type="predicted"/>
<protein>
    <submittedName>
        <fullName evidence="2">Uncharacterized protein</fullName>
    </submittedName>
</protein>
<name>A0A101RJW7_9ACTN</name>
<organism evidence="2 3">
    <name type="scientific">Streptomyces canus</name>
    <dbReference type="NCBI Taxonomy" id="58343"/>
    <lineage>
        <taxon>Bacteria</taxon>
        <taxon>Bacillati</taxon>
        <taxon>Actinomycetota</taxon>
        <taxon>Actinomycetes</taxon>
        <taxon>Kitasatosporales</taxon>
        <taxon>Streptomycetaceae</taxon>
        <taxon>Streptomyces</taxon>
        <taxon>Streptomyces aurantiacus group</taxon>
    </lineage>
</organism>
<reference evidence="2 3" key="1">
    <citation type="submission" date="2015-10" db="EMBL/GenBank/DDBJ databases">
        <title>Draft genome sequence of Streptomyces canus DSM 40017, type strain for the species Streptomyces canus.</title>
        <authorList>
            <person name="Ruckert C."/>
            <person name="Winkler A."/>
            <person name="Kalinowski J."/>
            <person name="Kampfer P."/>
            <person name="Glaeser S."/>
        </authorList>
    </citation>
    <scope>NUCLEOTIDE SEQUENCE [LARGE SCALE GENOMIC DNA]</scope>
    <source>
        <strain evidence="2 3">DSM 40017</strain>
    </source>
</reference>
<dbReference type="Proteomes" id="UP000053669">
    <property type="component" value="Unassembled WGS sequence"/>
</dbReference>
<dbReference type="STRING" id="58343.AQJ46_50270"/>
<evidence type="ECO:0000313" key="2">
    <source>
        <dbReference type="EMBL" id="KUN53472.1"/>
    </source>
</evidence>
<dbReference type="AlphaFoldDB" id="A0A101RJW7"/>
<accession>A0A101RJW7</accession>
<gene>
    <name evidence="2" type="ORF">AQJ46_50270</name>
</gene>
<dbReference type="EMBL" id="LMWU01000086">
    <property type="protein sequence ID" value="KUN53472.1"/>
    <property type="molecule type" value="Genomic_DNA"/>
</dbReference>
<sequence>MTLPASAADHARRLQVFSGKSRPDLVKFLSLVRALGGAPRQWEPSWHRPAAEEAALSTRNHP</sequence>
<evidence type="ECO:0000313" key="3">
    <source>
        <dbReference type="Proteomes" id="UP000053669"/>
    </source>
</evidence>
<feature type="region of interest" description="Disordered" evidence="1">
    <location>
        <begin position="42"/>
        <end position="62"/>
    </location>
</feature>
<comment type="caution">
    <text evidence="2">The sequence shown here is derived from an EMBL/GenBank/DDBJ whole genome shotgun (WGS) entry which is preliminary data.</text>
</comment>